<comment type="cofactor">
    <cofactor evidence="6">
        <name>Mg(2+)</name>
        <dbReference type="ChEBI" id="CHEBI:18420"/>
    </cofactor>
    <text evidence="6">Binds 1 Mg(2+) ion per monomer.</text>
</comment>
<dbReference type="CDD" id="cd05254">
    <property type="entry name" value="dTDP_HR_like_SDR_e"/>
    <property type="match status" value="1"/>
</dbReference>
<dbReference type="EMBL" id="FLMQ01000056">
    <property type="protein sequence ID" value="SBP88879.1"/>
    <property type="molecule type" value="Genomic_DNA"/>
</dbReference>
<dbReference type="AlphaFoldDB" id="A0A238D6N3"/>
<dbReference type="NCBIfam" id="NF007440">
    <property type="entry name" value="PRK09987.1"/>
    <property type="match status" value="1"/>
</dbReference>
<comment type="catalytic activity">
    <reaction evidence="5 6">
        <text>dTDP-beta-L-rhamnose + NADP(+) = dTDP-4-dehydro-beta-L-rhamnose + NADPH + H(+)</text>
        <dbReference type="Rhea" id="RHEA:21796"/>
        <dbReference type="ChEBI" id="CHEBI:15378"/>
        <dbReference type="ChEBI" id="CHEBI:57510"/>
        <dbReference type="ChEBI" id="CHEBI:57783"/>
        <dbReference type="ChEBI" id="CHEBI:58349"/>
        <dbReference type="ChEBI" id="CHEBI:62830"/>
        <dbReference type="EC" id="1.1.1.133"/>
    </reaction>
</comment>
<dbReference type="OrthoDB" id="9803892at2"/>
<dbReference type="PANTHER" id="PTHR10491">
    <property type="entry name" value="DTDP-4-DEHYDRORHAMNOSE REDUCTASE"/>
    <property type="match status" value="1"/>
</dbReference>
<dbReference type="GO" id="GO:0005829">
    <property type="term" value="C:cytosol"/>
    <property type="evidence" value="ECO:0007669"/>
    <property type="project" value="TreeGrafter"/>
</dbReference>
<dbReference type="NCBIfam" id="TIGR01214">
    <property type="entry name" value="rmlD"/>
    <property type="match status" value="1"/>
</dbReference>
<dbReference type="SUPFAM" id="SSF51735">
    <property type="entry name" value="NAD(P)-binding Rossmann-fold domains"/>
    <property type="match status" value="1"/>
</dbReference>
<keyword evidence="9" id="KW-1185">Reference proteome</keyword>
<evidence type="ECO:0000256" key="3">
    <source>
        <dbReference type="ARBA" id="ARBA00012929"/>
    </source>
</evidence>
<dbReference type="InterPro" id="IPR005913">
    <property type="entry name" value="dTDP_dehydrorham_reduct"/>
</dbReference>
<dbReference type="Proteomes" id="UP000214566">
    <property type="component" value="Unassembled WGS sequence"/>
</dbReference>
<accession>A0A238D6N3</accession>
<evidence type="ECO:0000256" key="1">
    <source>
        <dbReference type="ARBA" id="ARBA00004781"/>
    </source>
</evidence>
<dbReference type="InterPro" id="IPR029903">
    <property type="entry name" value="RmlD-like-bd"/>
</dbReference>
<dbReference type="EC" id="1.1.1.133" evidence="3 6"/>
<dbReference type="PANTHER" id="PTHR10491:SF4">
    <property type="entry name" value="METHIONINE ADENOSYLTRANSFERASE 2 SUBUNIT BETA"/>
    <property type="match status" value="1"/>
</dbReference>
<dbReference type="Pfam" id="PF04321">
    <property type="entry name" value="RmlD_sub_bind"/>
    <property type="match status" value="1"/>
</dbReference>
<dbReference type="RefSeq" id="WP_094161137.1">
    <property type="nucleotide sequence ID" value="NZ_LT592171.1"/>
</dbReference>
<proteinExistence type="inferred from homology"/>
<comment type="pathway">
    <text evidence="1 6">Carbohydrate biosynthesis; dTDP-L-rhamnose biosynthesis.</text>
</comment>
<dbReference type="InterPro" id="IPR036291">
    <property type="entry name" value="NAD(P)-bd_dom_sf"/>
</dbReference>
<dbReference type="Gene3D" id="3.40.50.720">
    <property type="entry name" value="NAD(P)-binding Rossmann-like Domain"/>
    <property type="match status" value="1"/>
</dbReference>
<dbReference type="GO" id="GO:0019305">
    <property type="term" value="P:dTDP-rhamnose biosynthetic process"/>
    <property type="evidence" value="ECO:0007669"/>
    <property type="project" value="UniProtKB-UniPathway"/>
</dbReference>
<evidence type="ECO:0000256" key="5">
    <source>
        <dbReference type="ARBA" id="ARBA00048200"/>
    </source>
</evidence>
<evidence type="ECO:0000256" key="2">
    <source>
        <dbReference type="ARBA" id="ARBA00010944"/>
    </source>
</evidence>
<evidence type="ECO:0000313" key="9">
    <source>
        <dbReference type="Proteomes" id="UP000214566"/>
    </source>
</evidence>
<evidence type="ECO:0000313" key="8">
    <source>
        <dbReference type="EMBL" id="SBP88879.1"/>
    </source>
</evidence>
<reference evidence="8 9" key="1">
    <citation type="submission" date="2016-06" db="EMBL/GenBank/DDBJ databases">
        <authorList>
            <person name="Kjaerup R.B."/>
            <person name="Dalgaard T.S."/>
            <person name="Juul-Madsen H.R."/>
        </authorList>
    </citation>
    <scope>NUCLEOTIDE SEQUENCE [LARGE SCALE GENOMIC DNA]</scope>
    <source>
        <strain evidence="8 9">DSM 16361</strain>
    </source>
</reference>
<evidence type="ECO:0000259" key="7">
    <source>
        <dbReference type="Pfam" id="PF04321"/>
    </source>
</evidence>
<comment type="similarity">
    <text evidence="2 6">Belongs to the dTDP-4-dehydrorhamnose reductase family.</text>
</comment>
<keyword evidence="6" id="KW-0521">NADP</keyword>
<sequence>MSDARPLPAPPRILLLGADGQLGWELRRALLPLGMLQACGRARADLNDLAALRALLDRERPDIVVNAAAYTAVDKAESEPEAAMRVNAEAPAVLADYAAAQGAFLVHYSTDYVFDGRKDQPYTERDTPAPQSVYGRTKLEGEQAIARSGCRHFTFRTSWVFAARGGNFAKTMLRLARERDSLRVVSDQVGAPTSAELIADVTALALHRLRQDADFAAAAAGASGLFHLTATESTSWHGYACFVLERARALGAALRCATEAVQPIATVDYPLPAPRPASSRLDCARIQAALGITLPAWPIQVERMLAEVLQSD</sequence>
<dbReference type="GO" id="GO:0008831">
    <property type="term" value="F:dTDP-4-dehydrorhamnose reductase activity"/>
    <property type="evidence" value="ECO:0007669"/>
    <property type="project" value="UniProtKB-EC"/>
</dbReference>
<protein>
    <recommendedName>
        <fullName evidence="4 6">dTDP-4-dehydrorhamnose reductase</fullName>
        <ecNumber evidence="3 6">1.1.1.133</ecNumber>
    </recommendedName>
</protein>
<evidence type="ECO:0000256" key="6">
    <source>
        <dbReference type="RuleBase" id="RU364082"/>
    </source>
</evidence>
<evidence type="ECO:0000256" key="4">
    <source>
        <dbReference type="ARBA" id="ARBA00017099"/>
    </source>
</evidence>
<name>A0A238D6N3_THIDL</name>
<dbReference type="UniPathway" id="UPA00124"/>
<dbReference type="Gene3D" id="3.90.25.10">
    <property type="entry name" value="UDP-galactose 4-epimerase, domain 1"/>
    <property type="match status" value="1"/>
</dbReference>
<feature type="domain" description="RmlD-like substrate binding" evidence="7">
    <location>
        <begin position="12"/>
        <end position="308"/>
    </location>
</feature>
<gene>
    <name evidence="8" type="primary">rmlD</name>
    <name evidence="8" type="ORF">THIARS_70499</name>
</gene>
<organism evidence="8 9">
    <name type="scientific">Thiomonas delicata</name>
    <name type="common">Thiomonas cuprina</name>
    <dbReference type="NCBI Taxonomy" id="364030"/>
    <lineage>
        <taxon>Bacteria</taxon>
        <taxon>Pseudomonadati</taxon>
        <taxon>Pseudomonadota</taxon>
        <taxon>Betaproteobacteria</taxon>
        <taxon>Burkholderiales</taxon>
        <taxon>Thiomonas</taxon>
    </lineage>
</organism>
<keyword evidence="6 8" id="KW-0560">Oxidoreductase</keyword>
<comment type="function">
    <text evidence="6">Catalyzes the reduction of dTDP-6-deoxy-L-lyxo-4-hexulose to yield dTDP-L-rhamnose.</text>
</comment>